<dbReference type="GO" id="GO:0006508">
    <property type="term" value="P:proteolysis"/>
    <property type="evidence" value="ECO:0007669"/>
    <property type="project" value="UniProtKB-KW"/>
</dbReference>
<keyword evidence="4" id="KW-0479">Metal-binding</keyword>
<keyword evidence="5" id="KW-0863">Zinc-finger</keyword>
<keyword evidence="3" id="KW-0645">Protease</keyword>
<proteinExistence type="inferred from homology"/>
<organism evidence="11 12">
    <name type="scientific">Adineta ricciae</name>
    <name type="common">Rotifer</name>
    <dbReference type="NCBI Taxonomy" id="249248"/>
    <lineage>
        <taxon>Eukaryota</taxon>
        <taxon>Metazoa</taxon>
        <taxon>Spiralia</taxon>
        <taxon>Gnathifera</taxon>
        <taxon>Rotifera</taxon>
        <taxon>Eurotatoria</taxon>
        <taxon>Bdelloidea</taxon>
        <taxon>Adinetida</taxon>
        <taxon>Adinetidae</taxon>
        <taxon>Adineta</taxon>
    </lineage>
</organism>
<comment type="similarity">
    <text evidence="2">Belongs to the peptidase C48 family.</text>
</comment>
<feature type="compositionally biased region" description="Polar residues" evidence="9">
    <location>
        <begin position="490"/>
        <end position="505"/>
    </location>
</feature>
<sequence>MDLSSDAHVDVKMSSAKSASTPKAKIGRQDEGENAGKTSTICVLCNEVIWHLKNATSNYSRHLQRRHPADFQQWTANTSKHKTSDNKMHQSTLNASLSPISQTAKYGLGHPRQIELCKMIFNNLIIGLDLPLSITEKSAFIQVIAIVDPKFRIPSRRAITTDYLSKAYDQIMMKLKKTCSLVEYVVLTFDAWSDRRIRSFYGVIVHYVNQTGEIKAHLLAFNPLSDDVEETDDDADETNVNMSKGHCPNDENILNEFEKGEELLRLPCFIHTLQLDVKDGLAETTCARSAVTKVAKITKLSRTSVSVAEKLQEVNHTIPLAVITRWNSQCTTISRILDIPNLHVLREFISIFTSFAEATTKTQAEQSISISLVVLSVLGIYFDLENESKVCKYSGSLCTMLIYSLKRRFGGLLLSLEVPVDDSIKRRSTFYLFSDDIFLICSFLAGKFRLRSILKLALPEETKNRLCEKIKRLVVQAAIQVCHSMNNELGDNAPQVESMSIGSDNRQSDGKDSTIDSPTTERKSLFSYFEATSVPQTKKRIDIIQEINEEIMVILEGPHLHQLALRIPCVPATSAPSERIFSKKTLTVDRLHVVWEMKRNGTHIENILSDFAVKEIRCSSCSRVGYSNSVLYDTPRFLILKTRGNVDECINLVHRTNRLMIKPTCYHRNIEYNAQTVIMVLEEDYIVYLRKNPNGYSFYNETTKQSELLKEVTAENTGLSCRWMVFVYETVDIVFPLFPMQKTTRHQTDLPPSVGPEDYVDEVVNDLLPIYENGFLAGSIHVKLDDMTVLLSPNGDINDLIIDAHLSITASSTASNNKVLAVPSYLIRQIILKKLRTIPISWLNFDILLCPINQNNHWYIIIIDRKKNLILELDSSVKHDIPRLTNMKRDQLQQYRYRIAEALLRKGEPNKNSSSSGSLLEEIPDSNRSKNFRKSKQQEHF</sequence>
<dbReference type="GO" id="GO:0008234">
    <property type="term" value="F:cysteine-type peptidase activity"/>
    <property type="evidence" value="ECO:0007669"/>
    <property type="project" value="InterPro"/>
</dbReference>
<evidence type="ECO:0000256" key="6">
    <source>
        <dbReference type="ARBA" id="ARBA00022801"/>
    </source>
</evidence>
<evidence type="ECO:0000256" key="4">
    <source>
        <dbReference type="ARBA" id="ARBA00022723"/>
    </source>
</evidence>
<evidence type="ECO:0000256" key="5">
    <source>
        <dbReference type="ARBA" id="ARBA00022771"/>
    </source>
</evidence>
<dbReference type="InterPro" id="IPR003653">
    <property type="entry name" value="Peptidase_C48_C"/>
</dbReference>
<evidence type="ECO:0000256" key="2">
    <source>
        <dbReference type="ARBA" id="ARBA00005234"/>
    </source>
</evidence>
<comment type="subcellular location">
    <subcellularLocation>
        <location evidence="1">Nucleus</location>
    </subcellularLocation>
</comment>
<evidence type="ECO:0000313" key="11">
    <source>
        <dbReference type="EMBL" id="CAF1535452.1"/>
    </source>
</evidence>
<dbReference type="AlphaFoldDB" id="A0A815VGF9"/>
<feature type="domain" description="Ubiquitin-like protease family profile" evidence="10">
    <location>
        <begin position="780"/>
        <end position="941"/>
    </location>
</feature>
<dbReference type="InterPro" id="IPR052035">
    <property type="entry name" value="ZnF_BED_domain_contain"/>
</dbReference>
<evidence type="ECO:0000256" key="3">
    <source>
        <dbReference type="ARBA" id="ARBA00022670"/>
    </source>
</evidence>
<keyword evidence="8" id="KW-0539">Nucleus</keyword>
<dbReference type="Gene3D" id="3.40.395.10">
    <property type="entry name" value="Adenoviral Proteinase, Chain A"/>
    <property type="match status" value="1"/>
</dbReference>
<evidence type="ECO:0000256" key="7">
    <source>
        <dbReference type="ARBA" id="ARBA00022833"/>
    </source>
</evidence>
<dbReference type="InterPro" id="IPR038765">
    <property type="entry name" value="Papain-like_cys_pep_sf"/>
</dbReference>
<protein>
    <recommendedName>
        <fullName evidence="10">Ubiquitin-like protease family profile domain-containing protein</fullName>
    </recommendedName>
</protein>
<dbReference type="PANTHER" id="PTHR46481">
    <property type="entry name" value="ZINC FINGER BED DOMAIN-CONTAINING PROTEIN 4"/>
    <property type="match status" value="1"/>
</dbReference>
<gene>
    <name evidence="11" type="ORF">EDS130_LOCUS44908</name>
</gene>
<dbReference type="GO" id="GO:0005634">
    <property type="term" value="C:nucleus"/>
    <property type="evidence" value="ECO:0007669"/>
    <property type="project" value="UniProtKB-SubCell"/>
</dbReference>
<dbReference type="SUPFAM" id="SSF53098">
    <property type="entry name" value="Ribonuclease H-like"/>
    <property type="match status" value="1"/>
</dbReference>
<dbReference type="Pfam" id="PF02902">
    <property type="entry name" value="Peptidase_C48"/>
    <property type="match status" value="1"/>
</dbReference>
<evidence type="ECO:0000256" key="9">
    <source>
        <dbReference type="SAM" id="MobiDB-lite"/>
    </source>
</evidence>
<accession>A0A815VGF9</accession>
<dbReference type="SUPFAM" id="SSF54001">
    <property type="entry name" value="Cysteine proteinases"/>
    <property type="match status" value="1"/>
</dbReference>
<evidence type="ECO:0000256" key="1">
    <source>
        <dbReference type="ARBA" id="ARBA00004123"/>
    </source>
</evidence>
<dbReference type="PROSITE" id="PS50600">
    <property type="entry name" value="ULP_PROTEASE"/>
    <property type="match status" value="1"/>
</dbReference>
<evidence type="ECO:0000259" key="10">
    <source>
        <dbReference type="PROSITE" id="PS50600"/>
    </source>
</evidence>
<dbReference type="EMBL" id="CAJNOJ010000952">
    <property type="protein sequence ID" value="CAF1535452.1"/>
    <property type="molecule type" value="Genomic_DNA"/>
</dbReference>
<dbReference type="GO" id="GO:0008270">
    <property type="term" value="F:zinc ion binding"/>
    <property type="evidence" value="ECO:0007669"/>
    <property type="project" value="UniProtKB-KW"/>
</dbReference>
<dbReference type="PANTHER" id="PTHR46481:SF10">
    <property type="entry name" value="ZINC FINGER BED DOMAIN-CONTAINING PROTEIN 39"/>
    <property type="match status" value="1"/>
</dbReference>
<keyword evidence="7" id="KW-0862">Zinc</keyword>
<dbReference type="Proteomes" id="UP000663852">
    <property type="component" value="Unassembled WGS sequence"/>
</dbReference>
<feature type="region of interest" description="Disordered" evidence="9">
    <location>
        <begin position="1"/>
        <end position="33"/>
    </location>
</feature>
<feature type="region of interest" description="Disordered" evidence="9">
    <location>
        <begin position="906"/>
        <end position="941"/>
    </location>
</feature>
<name>A0A815VGF9_ADIRI</name>
<dbReference type="OrthoDB" id="4951847at2759"/>
<keyword evidence="6" id="KW-0378">Hydrolase</keyword>
<reference evidence="11" key="1">
    <citation type="submission" date="2021-02" db="EMBL/GenBank/DDBJ databases">
        <authorList>
            <person name="Nowell W R."/>
        </authorList>
    </citation>
    <scope>NUCLEOTIDE SEQUENCE</scope>
</reference>
<evidence type="ECO:0000256" key="8">
    <source>
        <dbReference type="ARBA" id="ARBA00023242"/>
    </source>
</evidence>
<dbReference type="InterPro" id="IPR012337">
    <property type="entry name" value="RNaseH-like_sf"/>
</dbReference>
<feature type="compositionally biased region" description="Basic and acidic residues" evidence="9">
    <location>
        <begin position="506"/>
        <end position="519"/>
    </location>
</feature>
<feature type="compositionally biased region" description="Basic and acidic residues" evidence="9">
    <location>
        <begin position="1"/>
        <end position="11"/>
    </location>
</feature>
<feature type="region of interest" description="Disordered" evidence="9">
    <location>
        <begin position="490"/>
        <end position="519"/>
    </location>
</feature>
<comment type="caution">
    <text evidence="11">The sequence shown here is derived from an EMBL/GenBank/DDBJ whole genome shotgun (WGS) entry which is preliminary data.</text>
</comment>
<feature type="compositionally biased region" description="Low complexity" evidence="9">
    <location>
        <begin position="12"/>
        <end position="24"/>
    </location>
</feature>
<evidence type="ECO:0000313" key="12">
    <source>
        <dbReference type="Proteomes" id="UP000663852"/>
    </source>
</evidence>